<sequence>MQDPTREGKQFDCEGVVSSTSPVKDPVHLTSHHRQHQSSTLWYINSAMTSSMTAGPNDVPMQTILPRRSNEGKSSGGLLGLCSFVQDRSFQLGPLTQSSRYMYQASQHGTSLTTMVCDADSTGNSDFSAGHEL</sequence>
<organism evidence="1 2">
    <name type="scientific">Vitis vinifera</name>
    <name type="common">Grape</name>
    <dbReference type="NCBI Taxonomy" id="29760"/>
    <lineage>
        <taxon>Eukaryota</taxon>
        <taxon>Viridiplantae</taxon>
        <taxon>Streptophyta</taxon>
        <taxon>Embryophyta</taxon>
        <taxon>Tracheophyta</taxon>
        <taxon>Spermatophyta</taxon>
        <taxon>Magnoliopsida</taxon>
        <taxon>eudicotyledons</taxon>
        <taxon>Gunneridae</taxon>
        <taxon>Pentapetalae</taxon>
        <taxon>rosids</taxon>
        <taxon>Vitales</taxon>
        <taxon>Vitaceae</taxon>
        <taxon>Viteae</taxon>
        <taxon>Vitis</taxon>
    </lineage>
</organism>
<protein>
    <submittedName>
        <fullName evidence="1">Uncharacterized protein</fullName>
    </submittedName>
</protein>
<dbReference type="EMBL" id="CP126659">
    <property type="protein sequence ID" value="WJZ99666.1"/>
    <property type="molecule type" value="Genomic_DNA"/>
</dbReference>
<name>A0ABY9CWX2_VITVI</name>
<evidence type="ECO:0000313" key="2">
    <source>
        <dbReference type="Proteomes" id="UP001227230"/>
    </source>
</evidence>
<reference evidence="1 2" key="1">
    <citation type="journal article" date="2023" name="Hortic Res">
        <title>The complete reference genome for grapevine (Vitis vinifera L.) genetics and breeding.</title>
        <authorList>
            <person name="Shi X."/>
            <person name="Cao S."/>
            <person name="Wang X."/>
            <person name="Huang S."/>
            <person name="Wang Y."/>
            <person name="Liu Z."/>
            <person name="Liu W."/>
            <person name="Leng X."/>
            <person name="Peng Y."/>
            <person name="Wang N."/>
            <person name="Wang Y."/>
            <person name="Ma Z."/>
            <person name="Xu X."/>
            <person name="Zhang F."/>
            <person name="Xue H."/>
            <person name="Zhong H."/>
            <person name="Wang Y."/>
            <person name="Zhang K."/>
            <person name="Velt A."/>
            <person name="Avia K."/>
            <person name="Holtgrawe D."/>
            <person name="Grimplet J."/>
            <person name="Matus J.T."/>
            <person name="Ware D."/>
            <person name="Wu X."/>
            <person name="Wang H."/>
            <person name="Liu C."/>
            <person name="Fang Y."/>
            <person name="Rustenholz C."/>
            <person name="Cheng Z."/>
            <person name="Xiao H."/>
            <person name="Zhou Y."/>
        </authorList>
    </citation>
    <scope>NUCLEOTIDE SEQUENCE [LARGE SCALE GENOMIC DNA]</scope>
    <source>
        <strain evidence="2">cv. Pinot noir / PN40024</strain>
        <tissue evidence="1">Leaf</tissue>
    </source>
</reference>
<evidence type="ECO:0000313" key="1">
    <source>
        <dbReference type="EMBL" id="WJZ99666.1"/>
    </source>
</evidence>
<gene>
    <name evidence="1" type="ORF">VitviT2T_018088</name>
</gene>
<keyword evidence="2" id="KW-1185">Reference proteome</keyword>
<accession>A0ABY9CWX2</accession>
<proteinExistence type="predicted"/>
<dbReference type="Proteomes" id="UP001227230">
    <property type="component" value="Chromosome 12"/>
</dbReference>